<dbReference type="InterPro" id="IPR015927">
    <property type="entry name" value="Peptidase_S24_S26A/B/C"/>
</dbReference>
<dbReference type="Gene3D" id="2.10.109.10">
    <property type="entry name" value="Umud Fragment, subunit A"/>
    <property type="match status" value="1"/>
</dbReference>
<gene>
    <name evidence="2" type="ORF">DSYM_05420</name>
</gene>
<dbReference type="InterPro" id="IPR050077">
    <property type="entry name" value="LexA_repressor"/>
</dbReference>
<accession>A0A809QWP5</accession>
<dbReference type="CDD" id="cd06529">
    <property type="entry name" value="S24_LexA-like"/>
    <property type="match status" value="1"/>
</dbReference>
<evidence type="ECO:0000313" key="2">
    <source>
        <dbReference type="EMBL" id="BBO19843.1"/>
    </source>
</evidence>
<dbReference type="KEGG" id="ddz:DSYM_05420"/>
<sequence>MSKRKIIPLLSVAPETDAALDACESGEPFALMVLGDSMLPEFAEGEIIVVEPEGLARDGSYVVAQHDGEAILRQLQRRGEGWWLHPLNPRYPDAELAGIAAVRGVVIQKSRPGSRRSRKSYVD</sequence>
<dbReference type="InterPro" id="IPR036286">
    <property type="entry name" value="LexA/Signal_pep-like_sf"/>
</dbReference>
<dbReference type="AlphaFoldDB" id="A0A809QWP5"/>
<dbReference type="InterPro" id="IPR039418">
    <property type="entry name" value="LexA-like"/>
</dbReference>
<protein>
    <submittedName>
        <fullName evidence="2">S24 family peptidase</fullName>
    </submittedName>
</protein>
<dbReference type="PANTHER" id="PTHR33516">
    <property type="entry name" value="LEXA REPRESSOR"/>
    <property type="match status" value="1"/>
</dbReference>
<organism evidence="2 3">
    <name type="scientific">Candidatus Desulfobacillus denitrificans</name>
    <dbReference type="NCBI Taxonomy" id="2608985"/>
    <lineage>
        <taxon>Bacteria</taxon>
        <taxon>Pseudomonadati</taxon>
        <taxon>Pseudomonadota</taxon>
        <taxon>Betaproteobacteria</taxon>
        <taxon>Candidatus Desulfobacillus</taxon>
    </lineage>
</organism>
<reference evidence="2" key="1">
    <citation type="journal article" name="DNA Res.">
        <title>The physiological potential of anammox bacteria as revealed by their core genome structure.</title>
        <authorList>
            <person name="Okubo T."/>
            <person name="Toyoda A."/>
            <person name="Fukuhara K."/>
            <person name="Uchiyama I."/>
            <person name="Harigaya Y."/>
            <person name="Kuroiwa M."/>
            <person name="Suzuki T."/>
            <person name="Murakami Y."/>
            <person name="Suwa Y."/>
            <person name="Takami H."/>
        </authorList>
    </citation>
    <scope>NUCLEOTIDE SEQUENCE</scope>
    <source>
        <strain evidence="2">317325-3</strain>
    </source>
</reference>
<dbReference type="EMBL" id="AP021857">
    <property type="protein sequence ID" value="BBO19843.1"/>
    <property type="molecule type" value="Genomic_DNA"/>
</dbReference>
<proteinExistence type="predicted"/>
<dbReference type="SUPFAM" id="SSF51306">
    <property type="entry name" value="LexA/Signal peptidase"/>
    <property type="match status" value="1"/>
</dbReference>
<dbReference type="PANTHER" id="PTHR33516:SF2">
    <property type="entry name" value="LEXA REPRESSOR-RELATED"/>
    <property type="match status" value="1"/>
</dbReference>
<dbReference type="Pfam" id="PF00717">
    <property type="entry name" value="Peptidase_S24"/>
    <property type="match status" value="1"/>
</dbReference>
<dbReference type="Proteomes" id="UP000662914">
    <property type="component" value="Chromosome"/>
</dbReference>
<name>A0A809QWP5_9PROT</name>
<evidence type="ECO:0000259" key="1">
    <source>
        <dbReference type="Pfam" id="PF00717"/>
    </source>
</evidence>
<evidence type="ECO:0000313" key="3">
    <source>
        <dbReference type="Proteomes" id="UP000662914"/>
    </source>
</evidence>
<feature type="domain" description="Peptidase S24/S26A/S26B/S26C" evidence="1">
    <location>
        <begin position="24"/>
        <end position="106"/>
    </location>
</feature>